<dbReference type="OMA" id="HCAGDQD"/>
<reference evidence="3" key="1">
    <citation type="journal article" date="2015" name="Nat. Plants">
        <title>Genome expansion of Arabis alpina linked with retrotransposition and reduced symmetric DNA methylation.</title>
        <authorList>
            <person name="Willing E.M."/>
            <person name="Rawat V."/>
            <person name="Mandakova T."/>
            <person name="Maumus F."/>
            <person name="James G.V."/>
            <person name="Nordstroem K.J."/>
            <person name="Becker C."/>
            <person name="Warthmann N."/>
            <person name="Chica C."/>
            <person name="Szarzynska B."/>
            <person name="Zytnicki M."/>
            <person name="Albani M.C."/>
            <person name="Kiefer C."/>
            <person name="Bergonzi S."/>
            <person name="Castaings L."/>
            <person name="Mateos J.L."/>
            <person name="Berns M.C."/>
            <person name="Bujdoso N."/>
            <person name="Piofczyk T."/>
            <person name="de Lorenzo L."/>
            <person name="Barrero-Sicilia C."/>
            <person name="Mateos I."/>
            <person name="Piednoel M."/>
            <person name="Hagmann J."/>
            <person name="Chen-Min-Tao R."/>
            <person name="Iglesias-Fernandez R."/>
            <person name="Schuster S.C."/>
            <person name="Alonso-Blanco C."/>
            <person name="Roudier F."/>
            <person name="Carbonero P."/>
            <person name="Paz-Ares J."/>
            <person name="Davis S.J."/>
            <person name="Pecinka A."/>
            <person name="Quesneville H."/>
            <person name="Colot V."/>
            <person name="Lysak M.A."/>
            <person name="Weigel D."/>
            <person name="Coupland G."/>
            <person name="Schneeberger K."/>
        </authorList>
    </citation>
    <scope>NUCLEOTIDE SEQUENCE [LARGE SCALE GENOMIC DNA]</scope>
    <source>
        <strain evidence="3">cv. Pajares</strain>
    </source>
</reference>
<dbReference type="Proteomes" id="UP000029120">
    <property type="component" value="Chromosome 8"/>
</dbReference>
<dbReference type="GO" id="GO:0035267">
    <property type="term" value="C:NuA4 histone acetyltransferase complex"/>
    <property type="evidence" value="ECO:0007669"/>
    <property type="project" value="InterPro"/>
</dbReference>
<dbReference type="PANTHER" id="PTHR12855:SF10">
    <property type="entry name" value="DNA METHYLTRANSFERASE 1-ASSOCIATED PROTEIN 1"/>
    <property type="match status" value="1"/>
</dbReference>
<keyword evidence="3" id="KW-1185">Reference proteome</keyword>
<dbReference type="GO" id="GO:0006281">
    <property type="term" value="P:DNA repair"/>
    <property type="evidence" value="ECO:0007669"/>
    <property type="project" value="InterPro"/>
</dbReference>
<evidence type="ECO:0008006" key="4">
    <source>
        <dbReference type="Google" id="ProtNLM"/>
    </source>
</evidence>
<dbReference type="GO" id="GO:0000122">
    <property type="term" value="P:negative regulation of transcription by RNA polymerase II"/>
    <property type="evidence" value="ECO:0007669"/>
    <property type="project" value="TreeGrafter"/>
</dbReference>
<dbReference type="GO" id="GO:0000812">
    <property type="term" value="C:Swr1 complex"/>
    <property type="evidence" value="ECO:0007669"/>
    <property type="project" value="TreeGrafter"/>
</dbReference>
<gene>
    <name evidence="2" type="ordered locus">AALP_Aa8g517500</name>
</gene>
<accession>A0A087GF14</accession>
<protein>
    <recommendedName>
        <fullName evidence="4">DNA methyltransferase 1-associated 1 domain-containing protein</fullName>
    </recommendedName>
</protein>
<dbReference type="Gramene" id="KFK28466">
    <property type="protein sequence ID" value="KFK28466"/>
    <property type="gene ID" value="AALP_AA8G517500"/>
</dbReference>
<dbReference type="PANTHER" id="PTHR12855">
    <property type="entry name" value="DNA METHYLTRANSFERASE 1-ASSOCIATED PROTEIN 1 FAMILY MEMBER"/>
    <property type="match status" value="1"/>
</dbReference>
<proteinExistence type="predicted"/>
<evidence type="ECO:0000256" key="1">
    <source>
        <dbReference type="SAM" id="MobiDB-lite"/>
    </source>
</evidence>
<dbReference type="eggNOG" id="KOG2656">
    <property type="taxonomic scope" value="Eukaryota"/>
</dbReference>
<name>A0A087GF14_ARAAL</name>
<dbReference type="EMBL" id="CM002876">
    <property type="protein sequence ID" value="KFK28466.1"/>
    <property type="molecule type" value="Genomic_DNA"/>
</dbReference>
<dbReference type="GO" id="GO:0006338">
    <property type="term" value="P:chromatin remodeling"/>
    <property type="evidence" value="ECO:0007669"/>
    <property type="project" value="InterPro"/>
</dbReference>
<feature type="region of interest" description="Disordered" evidence="1">
    <location>
        <begin position="68"/>
        <end position="136"/>
    </location>
</feature>
<sequence length="136" mass="15390">MLHVYLRTYGLEQMVQAASSAVGLRTIKRVEQTLQDLGVPTKTVCDEHLELRKEILTLLNLQKQLQYKESEGSSHREGAYAAMQDTPKERVFATDPFSFGAERTIKKEPKRKGPGRQPDSPLPALKRPRKMKAADL</sequence>
<feature type="compositionally biased region" description="Basic and acidic residues" evidence="1">
    <location>
        <begin position="68"/>
        <end position="78"/>
    </location>
</feature>
<organism evidence="2 3">
    <name type="scientific">Arabis alpina</name>
    <name type="common">Alpine rock-cress</name>
    <dbReference type="NCBI Taxonomy" id="50452"/>
    <lineage>
        <taxon>Eukaryota</taxon>
        <taxon>Viridiplantae</taxon>
        <taxon>Streptophyta</taxon>
        <taxon>Embryophyta</taxon>
        <taxon>Tracheophyta</taxon>
        <taxon>Spermatophyta</taxon>
        <taxon>Magnoliopsida</taxon>
        <taxon>eudicotyledons</taxon>
        <taxon>Gunneridae</taxon>
        <taxon>Pentapetalae</taxon>
        <taxon>rosids</taxon>
        <taxon>malvids</taxon>
        <taxon>Brassicales</taxon>
        <taxon>Brassicaceae</taxon>
        <taxon>Arabideae</taxon>
        <taxon>Arabis</taxon>
    </lineage>
</organism>
<evidence type="ECO:0000313" key="2">
    <source>
        <dbReference type="EMBL" id="KFK28466.1"/>
    </source>
</evidence>
<dbReference type="AlphaFoldDB" id="A0A087GF14"/>
<dbReference type="OrthoDB" id="1700944at2759"/>
<feature type="compositionally biased region" description="Basic residues" evidence="1">
    <location>
        <begin position="126"/>
        <end position="136"/>
    </location>
</feature>
<dbReference type="GO" id="GO:0003714">
    <property type="term" value="F:transcription corepressor activity"/>
    <property type="evidence" value="ECO:0007669"/>
    <property type="project" value="TreeGrafter"/>
</dbReference>
<dbReference type="InterPro" id="IPR027109">
    <property type="entry name" value="Swc4/Dmap1"/>
</dbReference>
<evidence type="ECO:0000313" key="3">
    <source>
        <dbReference type="Proteomes" id="UP000029120"/>
    </source>
</evidence>